<evidence type="ECO:0000313" key="2">
    <source>
        <dbReference type="EMBL" id="EKO13973.1"/>
    </source>
</evidence>
<dbReference type="RefSeq" id="WP_004766831.1">
    <property type="nucleotide sequence ID" value="NZ_AHMY02000066.1"/>
</dbReference>
<evidence type="ECO:0000256" key="1">
    <source>
        <dbReference type="SAM" id="Phobius"/>
    </source>
</evidence>
<keyword evidence="1" id="KW-0472">Membrane</keyword>
<sequence>MRFWIKLFWVLVFGTFAAFFYLCIHTLKERESLLVLDGSEELLDYTSGPGYVFEWKTILPWKYTVVRFPIFSKISNVVLNIDLSSGMFPENSPEGKIKISLEVRYSLHPNKAFEFLEAAGIGQEKINSYIKKIVYSIIRKKVEEFLANPNTLKINLDNYLKTNFSSELLSEEKTFQNLNLRILDLQVPEPAFITGVYRNQNLILQKKLDLATALGKAEAHKIEEDAKISSLLRRLEKTKDFITKNPDMKEFLLYESLSDNIEVILLPSEMILGEVPSSKKKKNSKKPKEVE</sequence>
<keyword evidence="1" id="KW-1133">Transmembrane helix</keyword>
<dbReference type="AlphaFoldDB" id="A0A0E2AYN2"/>
<accession>A0A0E2AYN2</accession>
<feature type="transmembrane region" description="Helical" evidence="1">
    <location>
        <begin position="7"/>
        <end position="27"/>
    </location>
</feature>
<name>A0A0E2AYN2_9LEPT</name>
<proteinExistence type="predicted"/>
<dbReference type="EMBL" id="AHMY02000066">
    <property type="protein sequence ID" value="EKO13973.1"/>
    <property type="molecule type" value="Genomic_DNA"/>
</dbReference>
<organism evidence="2 3">
    <name type="scientific">Leptospira kirschneri str. H1</name>
    <dbReference type="NCBI Taxonomy" id="1049966"/>
    <lineage>
        <taxon>Bacteria</taxon>
        <taxon>Pseudomonadati</taxon>
        <taxon>Spirochaetota</taxon>
        <taxon>Spirochaetia</taxon>
        <taxon>Leptospirales</taxon>
        <taxon>Leptospiraceae</taxon>
        <taxon>Leptospira</taxon>
    </lineage>
</organism>
<dbReference type="Proteomes" id="UP000006253">
    <property type="component" value="Unassembled WGS sequence"/>
</dbReference>
<keyword evidence="1" id="KW-0812">Transmembrane</keyword>
<gene>
    <name evidence="2" type="ORF">LEP1GSC081_0293</name>
</gene>
<reference evidence="2 3" key="1">
    <citation type="submission" date="2012-10" db="EMBL/GenBank/DDBJ databases">
        <authorList>
            <person name="Harkins D.M."/>
            <person name="Durkin A.S."/>
            <person name="Brinkac L.M."/>
            <person name="Selengut J.D."/>
            <person name="Sanka R."/>
            <person name="DePew J."/>
            <person name="Purushe J."/>
            <person name="Peacock S.J."/>
            <person name="Thaipadungpanit J."/>
            <person name="Wuthiekanun V.W."/>
            <person name="Day N.P."/>
            <person name="Vinetz J.M."/>
            <person name="Sutton G.G."/>
            <person name="Nelson W.C."/>
            <person name="Fouts D.E."/>
        </authorList>
    </citation>
    <scope>NUCLEOTIDE SEQUENCE [LARGE SCALE GENOMIC DNA]</scope>
    <source>
        <strain evidence="2 3">H1</strain>
    </source>
</reference>
<protein>
    <submittedName>
        <fullName evidence="2">Uncharacterized protein</fullName>
    </submittedName>
</protein>
<comment type="caution">
    <text evidence="2">The sequence shown here is derived from an EMBL/GenBank/DDBJ whole genome shotgun (WGS) entry which is preliminary data.</text>
</comment>
<evidence type="ECO:0000313" key="3">
    <source>
        <dbReference type="Proteomes" id="UP000006253"/>
    </source>
</evidence>